<dbReference type="OrthoDB" id="9758307at2"/>
<reference evidence="6 7" key="1">
    <citation type="submission" date="2013-08" db="EMBL/GenBank/DDBJ databases">
        <title>Genome sequencing of Cellulomonas carbonis T26.</title>
        <authorList>
            <person name="Chen F."/>
            <person name="Li Y."/>
            <person name="Wang G."/>
        </authorList>
    </citation>
    <scope>NUCLEOTIDE SEQUENCE [LARGE SCALE GENOMIC DNA]</scope>
    <source>
        <strain evidence="6 7">T26</strain>
    </source>
</reference>
<protein>
    <recommendedName>
        <fullName evidence="3">Flagellin</fullName>
    </recommendedName>
</protein>
<organism evidence="6 7">
    <name type="scientific">Cellulomonas carbonis T26</name>
    <dbReference type="NCBI Taxonomy" id="947969"/>
    <lineage>
        <taxon>Bacteria</taxon>
        <taxon>Bacillati</taxon>
        <taxon>Actinomycetota</taxon>
        <taxon>Actinomycetes</taxon>
        <taxon>Micrococcales</taxon>
        <taxon>Cellulomonadaceae</taxon>
        <taxon>Cellulomonas</taxon>
    </lineage>
</organism>
<evidence type="ECO:0000313" key="7">
    <source>
        <dbReference type="Proteomes" id="UP000029839"/>
    </source>
</evidence>
<dbReference type="GO" id="GO:0005576">
    <property type="term" value="C:extracellular region"/>
    <property type="evidence" value="ECO:0007669"/>
    <property type="project" value="UniProtKB-SubCell"/>
</dbReference>
<evidence type="ECO:0000256" key="2">
    <source>
        <dbReference type="ARBA" id="ARBA00023143"/>
    </source>
</evidence>
<keyword evidence="6" id="KW-0282">Flagellum</keyword>
<evidence type="ECO:0000313" key="6">
    <source>
        <dbReference type="EMBL" id="KGM12298.1"/>
    </source>
</evidence>
<dbReference type="AlphaFoldDB" id="A0A0A0BV99"/>
<dbReference type="PANTHER" id="PTHR42792:SF1">
    <property type="entry name" value="FLAGELLAR HOOK-ASSOCIATED PROTEIN 3"/>
    <property type="match status" value="1"/>
</dbReference>
<dbReference type="SUPFAM" id="SSF64518">
    <property type="entry name" value="Phase 1 flagellin"/>
    <property type="match status" value="1"/>
</dbReference>
<comment type="similarity">
    <text evidence="1 3">Belongs to the bacterial flagellin family.</text>
</comment>
<dbReference type="Proteomes" id="UP000029839">
    <property type="component" value="Unassembled WGS sequence"/>
</dbReference>
<dbReference type="InterPro" id="IPR046358">
    <property type="entry name" value="Flagellin_C"/>
</dbReference>
<dbReference type="RefSeq" id="WP_043602806.1">
    <property type="nucleotide sequence ID" value="NZ_AXCY01000006.1"/>
</dbReference>
<evidence type="ECO:0000256" key="1">
    <source>
        <dbReference type="ARBA" id="ARBA00005709"/>
    </source>
</evidence>
<dbReference type="Gene3D" id="1.20.1330.10">
    <property type="entry name" value="f41 fragment of flagellin, N-terminal domain"/>
    <property type="match status" value="1"/>
</dbReference>
<name>A0A0A0BV99_9CELL</name>
<evidence type="ECO:0000259" key="4">
    <source>
        <dbReference type="Pfam" id="PF00669"/>
    </source>
</evidence>
<keyword evidence="6" id="KW-0969">Cilium</keyword>
<gene>
    <name evidence="6" type="ORF">N868_18190</name>
</gene>
<evidence type="ECO:0000259" key="5">
    <source>
        <dbReference type="Pfam" id="PF00700"/>
    </source>
</evidence>
<keyword evidence="2 3" id="KW-0975">Bacterial flagellum</keyword>
<feature type="domain" description="Flagellin N-terminal" evidence="4">
    <location>
        <begin position="6"/>
        <end position="142"/>
    </location>
</feature>
<dbReference type="PANTHER" id="PTHR42792">
    <property type="entry name" value="FLAGELLIN"/>
    <property type="match status" value="1"/>
</dbReference>
<keyword evidence="7" id="KW-1185">Reference proteome</keyword>
<sequence length="299" mass="31517">MINRVTHQTVQRSTLANLQLNLDRMSGLQGSLSSGKLITKPSDDPSGTAKAMQFRAEQRAAEQAARNAADGSSWLTTADTALQTSLAGLRRARDLTVQGASTGVLNATAREALALEIEGLRDALLSQANTSYIGRSVFAGTSDADTAFTGPTGTPPYTWTGTAGATVERRLAPDTTVRVDVDGRAAFGEGDDSVFAVLDRIATDLRAGADVNPRLNEIDTRMTAMLGEIAGVGSRQNQVLSAQDRIEKTLVDLKGSIAAVEDIDLAATLVDLQAQEVSYQAALGAASRVLQPSLLDFLR</sequence>
<keyword evidence="6" id="KW-0966">Cell projection</keyword>
<evidence type="ECO:0000256" key="3">
    <source>
        <dbReference type="RuleBase" id="RU362073"/>
    </source>
</evidence>
<dbReference type="GO" id="GO:0009288">
    <property type="term" value="C:bacterial-type flagellum"/>
    <property type="evidence" value="ECO:0007669"/>
    <property type="project" value="UniProtKB-SubCell"/>
</dbReference>
<accession>A0A0A0BV99</accession>
<dbReference type="InterPro" id="IPR001492">
    <property type="entry name" value="Flagellin"/>
</dbReference>
<dbReference type="Pfam" id="PF00700">
    <property type="entry name" value="Flagellin_C"/>
    <property type="match status" value="1"/>
</dbReference>
<reference evidence="6 7" key="2">
    <citation type="journal article" date="2015" name="Stand. Genomic Sci.">
        <title>Draft genome sequence of Cellulomonas carbonis T26(T) and comparative analysis of six Cellulomonas genomes.</title>
        <authorList>
            <person name="Zhuang W."/>
            <person name="Zhang S."/>
            <person name="Xia X."/>
            <person name="Wang G."/>
        </authorList>
    </citation>
    <scope>NUCLEOTIDE SEQUENCE [LARGE SCALE GENOMIC DNA]</scope>
    <source>
        <strain evidence="6 7">T26</strain>
    </source>
</reference>
<dbReference type="GO" id="GO:0005198">
    <property type="term" value="F:structural molecule activity"/>
    <property type="evidence" value="ECO:0007669"/>
    <property type="project" value="UniProtKB-UniRule"/>
</dbReference>
<feature type="domain" description="Flagellin C-terminal" evidence="5">
    <location>
        <begin position="216"/>
        <end position="298"/>
    </location>
</feature>
<comment type="subcellular location">
    <subcellularLocation>
        <location evidence="3">Secreted</location>
    </subcellularLocation>
    <subcellularLocation>
        <location evidence="3">Bacterial flagellum</location>
    </subcellularLocation>
</comment>
<comment type="caution">
    <text evidence="6">The sequence shown here is derived from an EMBL/GenBank/DDBJ whole genome shotgun (WGS) entry which is preliminary data.</text>
</comment>
<dbReference type="Pfam" id="PF00669">
    <property type="entry name" value="Flagellin_N"/>
    <property type="match status" value="1"/>
</dbReference>
<dbReference type="EMBL" id="AXCY01000006">
    <property type="protein sequence ID" value="KGM12298.1"/>
    <property type="molecule type" value="Genomic_DNA"/>
</dbReference>
<keyword evidence="3" id="KW-0964">Secreted</keyword>
<dbReference type="InterPro" id="IPR001029">
    <property type="entry name" value="Flagellin_N"/>
</dbReference>
<comment type="function">
    <text evidence="3">Flagellin is the subunit protein which polymerizes to form the filaments of bacterial flagella.</text>
</comment>
<proteinExistence type="inferred from homology"/>